<protein>
    <submittedName>
        <fullName evidence="1">Uncharacterized protein</fullName>
    </submittedName>
</protein>
<sequence>MLCISDQWSGGVAARRLFWLVTQPRSSASKVQILAATIPQLPLILISSASFTSRFACMHYRGIPKYLSFYLSPSNEQSENQPDPCAQKIATFNFEFPKMLGSQSLKLWCVF</sequence>
<reference evidence="1" key="1">
    <citation type="submission" date="2021-01" db="UniProtKB">
        <authorList>
            <consortium name="EnsemblPlants"/>
        </authorList>
    </citation>
    <scope>IDENTIFICATION</scope>
</reference>
<evidence type="ECO:0000313" key="1">
    <source>
        <dbReference type="EnsemblPlants" id="Kaladp0002s0023.1.v1.1.CDS.1"/>
    </source>
</evidence>
<dbReference type="Gramene" id="Kaladp0002s0023.1.v1.1">
    <property type="protein sequence ID" value="Kaladp0002s0023.1.v1.1.CDS.1"/>
    <property type="gene ID" value="Kaladp0002s0023.v1.1"/>
</dbReference>
<name>A0A7N0SVB0_KALFE</name>
<dbReference type="Proteomes" id="UP000594263">
    <property type="component" value="Unplaced"/>
</dbReference>
<dbReference type="AlphaFoldDB" id="A0A7N0SVB0"/>
<proteinExistence type="predicted"/>
<evidence type="ECO:0000313" key="2">
    <source>
        <dbReference type="Proteomes" id="UP000594263"/>
    </source>
</evidence>
<keyword evidence="2" id="KW-1185">Reference proteome</keyword>
<accession>A0A7N0SVB0</accession>
<dbReference type="EnsemblPlants" id="Kaladp0002s0023.1.v1.1">
    <property type="protein sequence ID" value="Kaladp0002s0023.1.v1.1.CDS.1"/>
    <property type="gene ID" value="Kaladp0002s0023.v1.1"/>
</dbReference>
<organism evidence="1 2">
    <name type="scientific">Kalanchoe fedtschenkoi</name>
    <name type="common">Lavender scallops</name>
    <name type="synonym">South American air plant</name>
    <dbReference type="NCBI Taxonomy" id="63787"/>
    <lineage>
        <taxon>Eukaryota</taxon>
        <taxon>Viridiplantae</taxon>
        <taxon>Streptophyta</taxon>
        <taxon>Embryophyta</taxon>
        <taxon>Tracheophyta</taxon>
        <taxon>Spermatophyta</taxon>
        <taxon>Magnoliopsida</taxon>
        <taxon>eudicotyledons</taxon>
        <taxon>Gunneridae</taxon>
        <taxon>Pentapetalae</taxon>
        <taxon>Saxifragales</taxon>
        <taxon>Crassulaceae</taxon>
        <taxon>Kalanchoe</taxon>
    </lineage>
</organism>